<evidence type="ECO:0000313" key="3">
    <source>
        <dbReference type="Proteomes" id="UP000182344"/>
    </source>
</evidence>
<dbReference type="AlphaFoldDB" id="A0A1J5I943"/>
<reference evidence="2 3" key="1">
    <citation type="journal article" date="2016" name="Environ. Microbiol.">
        <title>Genomic resolution of a cold subsurface aquifer community provides metabolic insights for novel microbes adapted to high CO concentrations.</title>
        <authorList>
            <person name="Probst A.J."/>
            <person name="Castelle C.J."/>
            <person name="Singh A."/>
            <person name="Brown C.T."/>
            <person name="Anantharaman K."/>
            <person name="Sharon I."/>
            <person name="Hug L.A."/>
            <person name="Burstein D."/>
            <person name="Emerson J.B."/>
            <person name="Thomas B.C."/>
            <person name="Banfield J.F."/>
        </authorList>
    </citation>
    <scope>NUCLEOTIDE SEQUENCE [LARGE SCALE GENOMIC DNA]</scope>
    <source>
        <strain evidence="2">CG2_30_35_20</strain>
    </source>
</reference>
<dbReference type="GO" id="GO:0000272">
    <property type="term" value="P:polysaccharide catabolic process"/>
    <property type="evidence" value="ECO:0007669"/>
    <property type="project" value="InterPro"/>
</dbReference>
<sequence>MNKNVVKILIPLIAILVVAEGVVFISKLNTPKTEVVPVVGKPAVLQPISLTWGETNDVFVGSDGELPLFLTSDKDVFVDALDLYIKYDPSMVTVSEVTTNADFVEPSFKKVNPEKGMVVMNFLVSEATGFRLTAGTKIEIARLKVNYAKEGEVEFGLGEATLVVENATAKVLPFNSEKLVINISR</sequence>
<dbReference type="Gene3D" id="2.60.40.680">
    <property type="match status" value="1"/>
</dbReference>
<dbReference type="Pfam" id="PF00963">
    <property type="entry name" value="Cohesin"/>
    <property type="match status" value="1"/>
</dbReference>
<dbReference type="InterPro" id="IPR008965">
    <property type="entry name" value="CBM2/CBM3_carb-bd_dom_sf"/>
</dbReference>
<dbReference type="EMBL" id="MNZO01000008">
    <property type="protein sequence ID" value="OIP87744.1"/>
    <property type="molecule type" value="Genomic_DNA"/>
</dbReference>
<gene>
    <name evidence="2" type="ORF">AUK05_00580</name>
</gene>
<comment type="caution">
    <text evidence="2">The sequence shown here is derived from an EMBL/GenBank/DDBJ whole genome shotgun (WGS) entry which is preliminary data.</text>
</comment>
<accession>A0A1J5I943</accession>
<dbReference type="Proteomes" id="UP000182344">
    <property type="component" value="Unassembled WGS sequence"/>
</dbReference>
<evidence type="ECO:0000313" key="2">
    <source>
        <dbReference type="EMBL" id="OIP87744.1"/>
    </source>
</evidence>
<proteinExistence type="predicted"/>
<evidence type="ECO:0000259" key="1">
    <source>
        <dbReference type="Pfam" id="PF00963"/>
    </source>
</evidence>
<dbReference type="STRING" id="1805376.AUK05_00580"/>
<dbReference type="InterPro" id="IPR002102">
    <property type="entry name" value="Cohesin_dom"/>
</dbReference>
<dbReference type="SUPFAM" id="SSF49384">
    <property type="entry name" value="Carbohydrate-binding domain"/>
    <property type="match status" value="1"/>
</dbReference>
<name>A0A1J5I943_9BACT</name>
<dbReference type="GO" id="GO:0030246">
    <property type="term" value="F:carbohydrate binding"/>
    <property type="evidence" value="ECO:0007669"/>
    <property type="project" value="InterPro"/>
</dbReference>
<organism evidence="2 3">
    <name type="scientific">Candidatus Shapirobacteria bacterium CG2_30_35_20</name>
    <dbReference type="NCBI Taxonomy" id="1805376"/>
    <lineage>
        <taxon>Bacteria</taxon>
        <taxon>Candidatus Shapironibacteriota</taxon>
    </lineage>
</organism>
<protein>
    <recommendedName>
        <fullName evidence="1">Cohesin domain-containing protein</fullName>
    </recommendedName>
</protein>
<feature type="domain" description="Cohesin" evidence="1">
    <location>
        <begin position="59"/>
        <end position="150"/>
    </location>
</feature>